<reference evidence="1" key="1">
    <citation type="journal article" date="2020" name="Stud. Mycol.">
        <title>101 Dothideomycetes genomes: a test case for predicting lifestyles and emergence of pathogens.</title>
        <authorList>
            <person name="Haridas S."/>
            <person name="Albert R."/>
            <person name="Binder M."/>
            <person name="Bloem J."/>
            <person name="Labutti K."/>
            <person name="Salamov A."/>
            <person name="Andreopoulos B."/>
            <person name="Baker S."/>
            <person name="Barry K."/>
            <person name="Bills G."/>
            <person name="Bluhm B."/>
            <person name="Cannon C."/>
            <person name="Castanera R."/>
            <person name="Culley D."/>
            <person name="Daum C."/>
            <person name="Ezra D."/>
            <person name="Gonzalez J."/>
            <person name="Henrissat B."/>
            <person name="Kuo A."/>
            <person name="Liang C."/>
            <person name="Lipzen A."/>
            <person name="Lutzoni F."/>
            <person name="Magnuson J."/>
            <person name="Mondo S."/>
            <person name="Nolan M."/>
            <person name="Ohm R."/>
            <person name="Pangilinan J."/>
            <person name="Park H.-J."/>
            <person name="Ramirez L."/>
            <person name="Alfaro M."/>
            <person name="Sun H."/>
            <person name="Tritt A."/>
            <person name="Yoshinaga Y."/>
            <person name="Zwiers L.-H."/>
            <person name="Turgeon B."/>
            <person name="Goodwin S."/>
            <person name="Spatafora J."/>
            <person name="Crous P."/>
            <person name="Grigoriev I."/>
        </authorList>
    </citation>
    <scope>NUCLEOTIDE SEQUENCE</scope>
    <source>
        <strain evidence="1">CBS 133067</strain>
    </source>
</reference>
<keyword evidence="2" id="KW-1185">Reference proteome</keyword>
<sequence length="291" mass="31500">MSRPQGAGSAANISPVRLRQIALVAKDLDKAEKLLTSVIGTEVVFRDPVVEQWGLKNILVPIGGDIIEVVAPFKDGTTAGRLISKRGDGGYMIIMQNGDAEKSKNYIVSKGLGKVIHEHKAEGSFSVQYHPKGIKGGMMPELSSHAITPSNKTPLQARFSPWHACGPDYESYSAAMERHGDLSLIGAILRLAPGDNDPESGSKQWEELFGVARSRDLLAFTNARMGFVPGRQGEPEGLVSITIGVKGQKKLDEIYQRAREQGLSGEYGGIDMIGVRWYFVHMGEPATGSKL</sequence>
<gene>
    <name evidence="1" type="ORF">NA57DRAFT_47406</name>
</gene>
<comment type="caution">
    <text evidence="1">The sequence shown here is derived from an EMBL/GenBank/DDBJ whole genome shotgun (WGS) entry which is preliminary data.</text>
</comment>
<dbReference type="OrthoDB" id="4179687at2759"/>
<dbReference type="Gene3D" id="3.10.180.10">
    <property type="entry name" value="2,3-Dihydroxybiphenyl 1,2-Dioxygenase, domain 1"/>
    <property type="match status" value="1"/>
</dbReference>
<dbReference type="InterPro" id="IPR029068">
    <property type="entry name" value="Glyas_Bleomycin-R_OHBP_Dase"/>
</dbReference>
<evidence type="ECO:0000313" key="1">
    <source>
        <dbReference type="EMBL" id="KAF2093867.1"/>
    </source>
</evidence>
<accession>A0A9P4M427</accession>
<dbReference type="EMBL" id="ML978136">
    <property type="protein sequence ID" value="KAF2093867.1"/>
    <property type="molecule type" value="Genomic_DNA"/>
</dbReference>
<proteinExistence type="predicted"/>
<dbReference type="Proteomes" id="UP000799772">
    <property type="component" value="Unassembled WGS sequence"/>
</dbReference>
<organism evidence="1 2">
    <name type="scientific">Rhizodiscina lignyota</name>
    <dbReference type="NCBI Taxonomy" id="1504668"/>
    <lineage>
        <taxon>Eukaryota</taxon>
        <taxon>Fungi</taxon>
        <taxon>Dikarya</taxon>
        <taxon>Ascomycota</taxon>
        <taxon>Pezizomycotina</taxon>
        <taxon>Dothideomycetes</taxon>
        <taxon>Pleosporomycetidae</taxon>
        <taxon>Aulographales</taxon>
        <taxon>Rhizodiscinaceae</taxon>
        <taxon>Rhizodiscina</taxon>
    </lineage>
</organism>
<protein>
    <recommendedName>
        <fullName evidence="3">Glyoxalase-like domain-containing protein</fullName>
    </recommendedName>
</protein>
<dbReference type="SUPFAM" id="SSF54593">
    <property type="entry name" value="Glyoxalase/Bleomycin resistance protein/Dihydroxybiphenyl dioxygenase"/>
    <property type="match status" value="1"/>
</dbReference>
<dbReference type="AlphaFoldDB" id="A0A9P4M427"/>
<evidence type="ECO:0000313" key="2">
    <source>
        <dbReference type="Proteomes" id="UP000799772"/>
    </source>
</evidence>
<name>A0A9P4M427_9PEZI</name>
<evidence type="ECO:0008006" key="3">
    <source>
        <dbReference type="Google" id="ProtNLM"/>
    </source>
</evidence>